<dbReference type="AlphaFoldDB" id="A0A8J3JD81"/>
<accession>A0A8J3JD81</accession>
<name>A0A8J3JD81_9ACTN</name>
<dbReference type="Pfam" id="PF13569">
    <property type="entry name" value="DUF4132"/>
    <property type="match status" value="1"/>
</dbReference>
<dbReference type="EMBL" id="BONF01000024">
    <property type="protein sequence ID" value="GIF82742.1"/>
    <property type="molecule type" value="Genomic_DNA"/>
</dbReference>
<sequence length="821" mass="88162">MRNREQPVDRLVLMVLVSRARQAAAAGDLGTLRATARDLLAQLNRRGGAHALADADERELDRIYDTAFPLTDPADPKDVLDAPWPTTAREEAAEKFADEDTPFGVHLDGLVDAALDRGDRELLRALAVTPLGEVDSTSQALIADALQAAGELDDELVGLLAEDPYLSRDLAGHRKPIVAAATADRFRPACDERLWQLTSAPDADWDRLVSTAVPRGLRFVLRGLEFTGNWRVARHLGAADLTPAERAELIEHLRAQPRERQEAAFTMRLAAGDAHLLLPLLGLAGAEQLLRLIQAGQAPSRVVRNDRAAILAAAAEVRPADAERLLKLVPNDVVAAALGLRRKPIMTRVEKWSPVGITAYGMLPPGDGETVLERWVALRELRRRAGEMFPAPERRKQHAVAVDVALDHLAQVGGYADAAALDAAGEAYAPTPMPPELRVGPYTVSAGFQGAEAAIVAAKGGRVLKTLPKAAREDPGLAALRERLELLRGETARLCGRLRRLVVTGEPLPAAELARLRATPAGAGLLPLLVWQDAGGRFGWLDDLDRSGPLIAAHPAALAAAGLLAHWQGEAARLRLCQPVPQLFREWYAPTPEESTGQATRFTGRVVDGGAAARELASRGWRLDDVPQARATKRFGEHTAVLHGEVSGCWGTGDVGFARLEFPGAGADRVPPVVFSEAVRDLEQAARAGRRSVGDHPEGLARSRAELLTAVLAQRGSDRITRDGDVVVVSGSRAVYRVHLGTDAITVNGGRRPRDLAYSFGETPHRALFRPVADRGSDTVRLLSRVLLLAEDEQLGSSELNALGLCKPDGTPCASCGRVHS</sequence>
<proteinExistence type="predicted"/>
<evidence type="ECO:0000313" key="3">
    <source>
        <dbReference type="EMBL" id="GIF82742.1"/>
    </source>
</evidence>
<dbReference type="Pfam" id="PF24879">
    <property type="entry name" value="DUF7737"/>
    <property type="match status" value="1"/>
</dbReference>
<protein>
    <recommendedName>
        <fullName evidence="5">DUF4132 domain-containing protein</fullName>
    </recommendedName>
</protein>
<dbReference type="RefSeq" id="WP_203748463.1">
    <property type="nucleotide sequence ID" value="NZ_BONF01000024.1"/>
</dbReference>
<keyword evidence="4" id="KW-1185">Reference proteome</keyword>
<evidence type="ECO:0000259" key="2">
    <source>
        <dbReference type="Pfam" id="PF24879"/>
    </source>
</evidence>
<comment type="caution">
    <text evidence="3">The sequence shown here is derived from an EMBL/GenBank/DDBJ whole genome shotgun (WGS) entry which is preliminary data.</text>
</comment>
<evidence type="ECO:0000259" key="1">
    <source>
        <dbReference type="Pfam" id="PF13569"/>
    </source>
</evidence>
<dbReference type="InterPro" id="IPR056639">
    <property type="entry name" value="DUF7737"/>
</dbReference>
<feature type="domain" description="DUF4132" evidence="1">
    <location>
        <begin position="461"/>
        <end position="621"/>
    </location>
</feature>
<evidence type="ECO:0008006" key="5">
    <source>
        <dbReference type="Google" id="ProtNLM"/>
    </source>
</evidence>
<organism evidence="3 4">
    <name type="scientific">Catellatospora bangladeshensis</name>
    <dbReference type="NCBI Taxonomy" id="310355"/>
    <lineage>
        <taxon>Bacteria</taxon>
        <taxon>Bacillati</taxon>
        <taxon>Actinomycetota</taxon>
        <taxon>Actinomycetes</taxon>
        <taxon>Micromonosporales</taxon>
        <taxon>Micromonosporaceae</taxon>
        <taxon>Catellatospora</taxon>
    </lineage>
</organism>
<gene>
    <name evidence="3" type="ORF">Cba03nite_40910</name>
</gene>
<reference evidence="3 4" key="1">
    <citation type="submission" date="2021-01" db="EMBL/GenBank/DDBJ databases">
        <title>Whole genome shotgun sequence of Catellatospora bangladeshensis NBRC 107357.</title>
        <authorList>
            <person name="Komaki H."/>
            <person name="Tamura T."/>
        </authorList>
    </citation>
    <scope>NUCLEOTIDE SEQUENCE [LARGE SCALE GENOMIC DNA]</scope>
    <source>
        <strain evidence="3 4">NBRC 107357</strain>
    </source>
</reference>
<dbReference type="Proteomes" id="UP000601223">
    <property type="component" value="Unassembled WGS sequence"/>
</dbReference>
<evidence type="ECO:0000313" key="4">
    <source>
        <dbReference type="Proteomes" id="UP000601223"/>
    </source>
</evidence>
<dbReference type="InterPro" id="IPR025406">
    <property type="entry name" value="DUF4132"/>
</dbReference>
<feature type="domain" description="DUF7737" evidence="2">
    <location>
        <begin position="702"/>
        <end position="796"/>
    </location>
</feature>